<gene>
    <name evidence="8" type="ORF">M622_18820</name>
</gene>
<dbReference type="EMBL" id="ATJV01000086">
    <property type="protein sequence ID" value="EPZ14352.1"/>
    <property type="molecule type" value="Genomic_DNA"/>
</dbReference>
<evidence type="ECO:0000313" key="9">
    <source>
        <dbReference type="Proteomes" id="UP000015455"/>
    </source>
</evidence>
<accession>S9ZLH4</accession>
<dbReference type="SUPFAM" id="SSF103473">
    <property type="entry name" value="MFS general substrate transporter"/>
    <property type="match status" value="1"/>
</dbReference>
<comment type="subcellular location">
    <subcellularLocation>
        <location evidence="1">Membrane</location>
        <topology evidence="1">Multi-pass membrane protein</topology>
    </subcellularLocation>
</comment>
<dbReference type="eggNOG" id="COG2814">
    <property type="taxonomic scope" value="Bacteria"/>
</dbReference>
<sequence>MSLAVGALATDLMVPALDGIGDDLALGSRNLSQAAIIAFLLGMGMPQPFFGLLCDRHGRRPLFLGGAGVFAVGGVLTALAVDIATLIGARLLQGVGAGALRVATYSTVRDRLGGPGLAHALSLVMTVLLLEPVVAPMLGQLILLSGSWRWIPALTALAAIVMLCWARWRLDESLPVDQRRSFAPASAAAAYRLVLADRHAVAHMLAYGLAMGAYVGFLTSAQAVFQRTYEAGLRFTPLLAFVSLATAVGAYSNARLLRRYGSAQLIRSVLCSQVVVNGLAAAAAGAGLVGLRPFLAIQCWNMFVFGLLAPNLTAMAMNRLGHVAGTAASVFGLVTTCMGALIGFAVGQLFDGSVRPLFAAYSVLGATALLVLARAGASR</sequence>
<dbReference type="GO" id="GO:0005886">
    <property type="term" value="C:plasma membrane"/>
    <property type="evidence" value="ECO:0007669"/>
    <property type="project" value="TreeGrafter"/>
</dbReference>
<dbReference type="InterPro" id="IPR036259">
    <property type="entry name" value="MFS_trans_sf"/>
</dbReference>
<evidence type="ECO:0000256" key="6">
    <source>
        <dbReference type="SAM" id="Phobius"/>
    </source>
</evidence>
<dbReference type="Proteomes" id="UP000015455">
    <property type="component" value="Unassembled WGS sequence"/>
</dbReference>
<keyword evidence="5 6" id="KW-0472">Membrane</keyword>
<feature type="transmembrane region" description="Helical" evidence="6">
    <location>
        <begin position="34"/>
        <end position="54"/>
    </location>
</feature>
<feature type="transmembrane region" description="Helical" evidence="6">
    <location>
        <begin position="87"/>
        <end position="108"/>
    </location>
</feature>
<feature type="transmembrane region" description="Helical" evidence="6">
    <location>
        <begin position="120"/>
        <end position="144"/>
    </location>
</feature>
<organism evidence="8 9">
    <name type="scientific">Thauera terpenica 58Eu</name>
    <dbReference type="NCBI Taxonomy" id="1348657"/>
    <lineage>
        <taxon>Bacteria</taxon>
        <taxon>Pseudomonadati</taxon>
        <taxon>Pseudomonadota</taxon>
        <taxon>Betaproteobacteria</taxon>
        <taxon>Rhodocyclales</taxon>
        <taxon>Zoogloeaceae</taxon>
        <taxon>Thauera</taxon>
    </lineage>
</organism>
<dbReference type="Gene3D" id="1.20.1720.10">
    <property type="entry name" value="Multidrug resistance protein D"/>
    <property type="match status" value="1"/>
</dbReference>
<dbReference type="GO" id="GO:1990961">
    <property type="term" value="P:xenobiotic detoxification by transmembrane export across the plasma membrane"/>
    <property type="evidence" value="ECO:0007669"/>
    <property type="project" value="TreeGrafter"/>
</dbReference>
<feature type="transmembrane region" description="Helical" evidence="6">
    <location>
        <begin position="231"/>
        <end position="253"/>
    </location>
</feature>
<evidence type="ECO:0000256" key="5">
    <source>
        <dbReference type="ARBA" id="ARBA00023136"/>
    </source>
</evidence>
<feature type="transmembrane region" description="Helical" evidence="6">
    <location>
        <begin position="358"/>
        <end position="377"/>
    </location>
</feature>
<comment type="caution">
    <text evidence="8">The sequence shown here is derived from an EMBL/GenBank/DDBJ whole genome shotgun (WGS) entry which is preliminary data.</text>
</comment>
<protein>
    <recommendedName>
        <fullName evidence="7">Major facilitator superfamily (MFS) profile domain-containing protein</fullName>
    </recommendedName>
</protein>
<evidence type="ECO:0000313" key="8">
    <source>
        <dbReference type="EMBL" id="EPZ14352.1"/>
    </source>
</evidence>
<feature type="transmembrane region" description="Helical" evidence="6">
    <location>
        <begin position="295"/>
        <end position="316"/>
    </location>
</feature>
<dbReference type="Pfam" id="PF07690">
    <property type="entry name" value="MFS_1"/>
    <property type="match status" value="1"/>
</dbReference>
<dbReference type="InterPro" id="IPR011701">
    <property type="entry name" value="MFS"/>
</dbReference>
<name>S9ZLH4_9RHOO</name>
<dbReference type="InterPro" id="IPR020846">
    <property type="entry name" value="MFS_dom"/>
</dbReference>
<dbReference type="STRING" id="1348657.M622_18820"/>
<dbReference type="GO" id="GO:0022857">
    <property type="term" value="F:transmembrane transporter activity"/>
    <property type="evidence" value="ECO:0007669"/>
    <property type="project" value="InterPro"/>
</dbReference>
<dbReference type="AlphaFoldDB" id="S9ZLH4"/>
<feature type="transmembrane region" description="Helical" evidence="6">
    <location>
        <begin position="61"/>
        <end position="81"/>
    </location>
</feature>
<evidence type="ECO:0000256" key="4">
    <source>
        <dbReference type="ARBA" id="ARBA00022989"/>
    </source>
</evidence>
<keyword evidence="9" id="KW-1185">Reference proteome</keyword>
<dbReference type="PATRIC" id="fig|1348657.5.peg.3177"/>
<dbReference type="PROSITE" id="PS50850">
    <property type="entry name" value="MFS"/>
    <property type="match status" value="1"/>
</dbReference>
<feature type="transmembrane region" description="Helical" evidence="6">
    <location>
        <begin position="323"/>
        <end position="346"/>
    </location>
</feature>
<evidence type="ECO:0000256" key="2">
    <source>
        <dbReference type="ARBA" id="ARBA00022448"/>
    </source>
</evidence>
<feature type="transmembrane region" description="Helical" evidence="6">
    <location>
        <begin position="265"/>
        <end position="289"/>
    </location>
</feature>
<evidence type="ECO:0000256" key="1">
    <source>
        <dbReference type="ARBA" id="ARBA00004141"/>
    </source>
</evidence>
<reference evidence="8 9" key="1">
    <citation type="submission" date="2013-06" db="EMBL/GenBank/DDBJ databases">
        <title>Draft genome sequence of Thauera terpenica.</title>
        <authorList>
            <person name="Liu B."/>
            <person name="Frostegard A.H."/>
            <person name="Shapleigh J.P."/>
        </authorList>
    </citation>
    <scope>NUCLEOTIDE SEQUENCE [LARGE SCALE GENOMIC DNA]</scope>
    <source>
        <strain evidence="8 9">58Eu</strain>
    </source>
</reference>
<proteinExistence type="predicted"/>
<evidence type="ECO:0000259" key="7">
    <source>
        <dbReference type="PROSITE" id="PS50850"/>
    </source>
</evidence>
<feature type="transmembrane region" description="Helical" evidence="6">
    <location>
        <begin position="150"/>
        <end position="170"/>
    </location>
</feature>
<dbReference type="PANTHER" id="PTHR23502">
    <property type="entry name" value="MAJOR FACILITATOR SUPERFAMILY"/>
    <property type="match status" value="1"/>
</dbReference>
<keyword evidence="3 6" id="KW-0812">Transmembrane</keyword>
<feature type="transmembrane region" description="Helical" evidence="6">
    <location>
        <begin position="205"/>
        <end position="225"/>
    </location>
</feature>
<evidence type="ECO:0000256" key="3">
    <source>
        <dbReference type="ARBA" id="ARBA00022692"/>
    </source>
</evidence>
<dbReference type="PANTHER" id="PTHR23502:SF132">
    <property type="entry name" value="POLYAMINE TRANSPORTER 2-RELATED"/>
    <property type="match status" value="1"/>
</dbReference>
<feature type="domain" description="Major facilitator superfamily (MFS) profile" evidence="7">
    <location>
        <begin position="1"/>
        <end position="377"/>
    </location>
</feature>
<keyword evidence="4 6" id="KW-1133">Transmembrane helix</keyword>
<keyword evidence="2" id="KW-0813">Transport</keyword>